<dbReference type="Proteomes" id="UP000007800">
    <property type="component" value="Unassembled WGS sequence"/>
</dbReference>
<keyword evidence="2" id="KW-1185">Reference proteome</keyword>
<dbReference type="AlphaFoldDB" id="C5LCD7"/>
<name>C5LCD7_PERM5</name>
<protein>
    <submittedName>
        <fullName evidence="1">Uncharacterized protein</fullName>
    </submittedName>
</protein>
<evidence type="ECO:0000313" key="2">
    <source>
        <dbReference type="Proteomes" id="UP000007800"/>
    </source>
</evidence>
<evidence type="ECO:0000313" key="1">
    <source>
        <dbReference type="EMBL" id="EER05620.1"/>
    </source>
</evidence>
<proteinExistence type="predicted"/>
<dbReference type="GeneID" id="9042598"/>
<dbReference type="RefSeq" id="XP_002773804.1">
    <property type="nucleotide sequence ID" value="XM_002773758.1"/>
</dbReference>
<organism evidence="2">
    <name type="scientific">Perkinsus marinus (strain ATCC 50983 / TXsc)</name>
    <dbReference type="NCBI Taxonomy" id="423536"/>
    <lineage>
        <taxon>Eukaryota</taxon>
        <taxon>Sar</taxon>
        <taxon>Alveolata</taxon>
        <taxon>Perkinsozoa</taxon>
        <taxon>Perkinsea</taxon>
        <taxon>Perkinsida</taxon>
        <taxon>Perkinsidae</taxon>
        <taxon>Perkinsus</taxon>
    </lineage>
</organism>
<dbReference type="EMBL" id="GG680918">
    <property type="protein sequence ID" value="EER05620.1"/>
    <property type="molecule type" value="Genomic_DNA"/>
</dbReference>
<sequence length="82" mass="9466">MNPHIVYLQKFKRGDDTDYLKFLAEIRTAERVSAGIPRFSTESLNVINTTRDRDGGRNAPRFAHTVVCLKYWFNVVVLHNGQ</sequence>
<dbReference type="InParanoid" id="C5LCD7"/>
<gene>
    <name evidence="1" type="ORF">Pmar_PMAR011651</name>
</gene>
<accession>C5LCD7</accession>
<reference evidence="1 2" key="1">
    <citation type="submission" date="2008-07" db="EMBL/GenBank/DDBJ databases">
        <authorList>
            <person name="El-Sayed N."/>
            <person name="Caler E."/>
            <person name="Inman J."/>
            <person name="Amedeo P."/>
            <person name="Hass B."/>
            <person name="Wortman J."/>
        </authorList>
    </citation>
    <scope>NUCLEOTIDE SEQUENCE [LARGE SCALE GENOMIC DNA]</scope>
    <source>
        <strain evidence="2">ATCC 50983 / TXsc</strain>
    </source>
</reference>